<name>A0A9K3EEC3_HELAN</name>
<dbReference type="EMBL" id="MNCJ02000329">
    <property type="protein sequence ID" value="KAF5771368.1"/>
    <property type="molecule type" value="Genomic_DNA"/>
</dbReference>
<evidence type="ECO:0000313" key="2">
    <source>
        <dbReference type="Proteomes" id="UP000215914"/>
    </source>
</evidence>
<reference evidence="1" key="2">
    <citation type="submission" date="2020-06" db="EMBL/GenBank/DDBJ databases">
        <title>Helianthus annuus Genome sequencing and assembly Release 2.</title>
        <authorList>
            <person name="Gouzy J."/>
            <person name="Langlade N."/>
            <person name="Munos S."/>
        </authorList>
    </citation>
    <scope>NUCLEOTIDE SEQUENCE</scope>
    <source>
        <tissue evidence="1">Leaves</tissue>
    </source>
</reference>
<gene>
    <name evidence="1" type="ORF">HanXRQr2_Chr14g0669811</name>
</gene>
<organism evidence="1 2">
    <name type="scientific">Helianthus annuus</name>
    <name type="common">Common sunflower</name>
    <dbReference type="NCBI Taxonomy" id="4232"/>
    <lineage>
        <taxon>Eukaryota</taxon>
        <taxon>Viridiplantae</taxon>
        <taxon>Streptophyta</taxon>
        <taxon>Embryophyta</taxon>
        <taxon>Tracheophyta</taxon>
        <taxon>Spermatophyta</taxon>
        <taxon>Magnoliopsida</taxon>
        <taxon>eudicotyledons</taxon>
        <taxon>Gunneridae</taxon>
        <taxon>Pentapetalae</taxon>
        <taxon>asterids</taxon>
        <taxon>campanulids</taxon>
        <taxon>Asterales</taxon>
        <taxon>Asteraceae</taxon>
        <taxon>Asteroideae</taxon>
        <taxon>Heliantheae alliance</taxon>
        <taxon>Heliantheae</taxon>
        <taxon>Helianthus</taxon>
    </lineage>
</organism>
<proteinExistence type="predicted"/>
<protein>
    <submittedName>
        <fullName evidence="1">Uncharacterized protein</fullName>
    </submittedName>
</protein>
<reference evidence="1" key="1">
    <citation type="journal article" date="2017" name="Nature">
        <title>The sunflower genome provides insights into oil metabolism, flowering and Asterid evolution.</title>
        <authorList>
            <person name="Badouin H."/>
            <person name="Gouzy J."/>
            <person name="Grassa C.J."/>
            <person name="Murat F."/>
            <person name="Staton S.E."/>
            <person name="Cottret L."/>
            <person name="Lelandais-Briere C."/>
            <person name="Owens G.L."/>
            <person name="Carrere S."/>
            <person name="Mayjonade B."/>
            <person name="Legrand L."/>
            <person name="Gill N."/>
            <person name="Kane N.C."/>
            <person name="Bowers J.E."/>
            <person name="Hubner S."/>
            <person name="Bellec A."/>
            <person name="Berard A."/>
            <person name="Berges H."/>
            <person name="Blanchet N."/>
            <person name="Boniface M.C."/>
            <person name="Brunel D."/>
            <person name="Catrice O."/>
            <person name="Chaidir N."/>
            <person name="Claudel C."/>
            <person name="Donnadieu C."/>
            <person name="Faraut T."/>
            <person name="Fievet G."/>
            <person name="Helmstetter N."/>
            <person name="King M."/>
            <person name="Knapp S.J."/>
            <person name="Lai Z."/>
            <person name="Le Paslier M.C."/>
            <person name="Lippi Y."/>
            <person name="Lorenzon L."/>
            <person name="Mandel J.R."/>
            <person name="Marage G."/>
            <person name="Marchand G."/>
            <person name="Marquand E."/>
            <person name="Bret-Mestries E."/>
            <person name="Morien E."/>
            <person name="Nambeesan S."/>
            <person name="Nguyen T."/>
            <person name="Pegot-Espagnet P."/>
            <person name="Pouilly N."/>
            <person name="Raftis F."/>
            <person name="Sallet E."/>
            <person name="Schiex T."/>
            <person name="Thomas J."/>
            <person name="Vandecasteele C."/>
            <person name="Vares D."/>
            <person name="Vear F."/>
            <person name="Vautrin S."/>
            <person name="Crespi M."/>
            <person name="Mangin B."/>
            <person name="Burke J.M."/>
            <person name="Salse J."/>
            <person name="Munos S."/>
            <person name="Vincourt P."/>
            <person name="Rieseberg L.H."/>
            <person name="Langlade N.B."/>
        </authorList>
    </citation>
    <scope>NUCLEOTIDE SEQUENCE</scope>
    <source>
        <tissue evidence="1">Leaves</tissue>
    </source>
</reference>
<dbReference type="AlphaFoldDB" id="A0A9K3EEC3"/>
<accession>A0A9K3EEC3</accession>
<comment type="caution">
    <text evidence="1">The sequence shown here is derived from an EMBL/GenBank/DDBJ whole genome shotgun (WGS) entry which is preliminary data.</text>
</comment>
<dbReference type="Proteomes" id="UP000215914">
    <property type="component" value="Unassembled WGS sequence"/>
</dbReference>
<keyword evidence="2" id="KW-1185">Reference proteome</keyword>
<evidence type="ECO:0000313" key="1">
    <source>
        <dbReference type="EMBL" id="KAF5771368.1"/>
    </source>
</evidence>
<dbReference type="Gramene" id="mRNA:HanXRQr2_Chr14g0669811">
    <property type="protein sequence ID" value="CDS:HanXRQr2_Chr14g0669811.1"/>
    <property type="gene ID" value="HanXRQr2_Chr14g0669811"/>
</dbReference>
<sequence>MVPENLFSPKSRTSRLVQFDRVSGSSPWKELLFRCSHCMEEPSFPREDGMVPDSRLELNIKTIRSLKFPKQSGRLPDNIFLERSRITKSAVLHNESGIDPLKRLFLRSSNLDTLS</sequence>